<dbReference type="AlphaFoldDB" id="A0A1V5SFD8"/>
<dbReference type="EMBL" id="MWBO01000007">
    <property type="protein sequence ID" value="OQA53259.1"/>
    <property type="molecule type" value="Genomic_DNA"/>
</dbReference>
<dbReference type="Gene3D" id="2.60.40.10">
    <property type="entry name" value="Immunoglobulins"/>
    <property type="match status" value="1"/>
</dbReference>
<keyword evidence="1" id="KW-0732">Signal</keyword>
<feature type="region of interest" description="Disordered" evidence="2">
    <location>
        <begin position="785"/>
        <end position="809"/>
    </location>
</feature>
<dbReference type="Pfam" id="PF13517">
    <property type="entry name" value="FG-GAP_3"/>
    <property type="match status" value="1"/>
</dbReference>
<organism evidence="4">
    <name type="scientific">candidate division WS2 bacterium ADurb.Bin280</name>
    <dbReference type="NCBI Taxonomy" id="1852829"/>
    <lineage>
        <taxon>Bacteria</taxon>
        <taxon>candidate division WS2</taxon>
    </lineage>
</organism>
<gene>
    <name evidence="4" type="primary">cbhB_2</name>
    <name evidence="4" type="ORF">BWY43_00097</name>
</gene>
<reference evidence="4" key="1">
    <citation type="submission" date="2017-02" db="EMBL/GenBank/DDBJ databases">
        <title>Delving into the versatile metabolic prowess of the omnipresent phylum Bacteroidetes.</title>
        <authorList>
            <person name="Nobu M.K."/>
            <person name="Mei R."/>
            <person name="Narihiro T."/>
            <person name="Kuroda K."/>
            <person name="Liu W.-T."/>
        </authorList>
    </citation>
    <scope>NUCLEOTIDE SEQUENCE</scope>
    <source>
        <strain evidence="4">ADurb.Bin280</strain>
    </source>
</reference>
<comment type="caution">
    <text evidence="4">The sequence shown here is derived from an EMBL/GenBank/DDBJ whole genome shotgun (WGS) entry which is preliminary data.</text>
</comment>
<dbReference type="InterPro" id="IPR013517">
    <property type="entry name" value="FG-GAP"/>
</dbReference>
<dbReference type="Proteomes" id="UP000485367">
    <property type="component" value="Unassembled WGS sequence"/>
</dbReference>
<dbReference type="GO" id="GO:0016162">
    <property type="term" value="F:cellulose 1,4-beta-cellobiosidase activity"/>
    <property type="evidence" value="ECO:0007669"/>
    <property type="project" value="UniProtKB-EC"/>
</dbReference>
<dbReference type="SUPFAM" id="SSF69318">
    <property type="entry name" value="Integrin alpha N-terminal domain"/>
    <property type="match status" value="1"/>
</dbReference>
<dbReference type="SUPFAM" id="SSF49899">
    <property type="entry name" value="Concanavalin A-like lectins/glucanases"/>
    <property type="match status" value="1"/>
</dbReference>
<feature type="region of interest" description="Disordered" evidence="2">
    <location>
        <begin position="266"/>
        <end position="287"/>
    </location>
</feature>
<proteinExistence type="predicted"/>
<evidence type="ECO:0000313" key="4">
    <source>
        <dbReference type="EMBL" id="OQA53259.1"/>
    </source>
</evidence>
<dbReference type="EC" id="3.2.1.91" evidence="4"/>
<dbReference type="Gene3D" id="2.60.120.200">
    <property type="match status" value="1"/>
</dbReference>
<keyword evidence="4" id="KW-0326">Glycosidase</keyword>
<sequence length="876" mass="94761">MVDLDEDGDQDIIAAADVSHRVYWYSNDGSENFSKIDLLGYVRNANHCMPIDMDNDGDIDILGGGGHSDTGTRWYENNGSESFISHALKYSVYGAGKPSPADIDNDGDLDVVGKFVYSTNIHSLYLWKNNGTGIFNKATQIFENQNGFSAYIGAGGYVQVLLSDAGQDQCKLTSATAIDDDVMHQLTLTWNATDLKIYIDGVLDASTTCSGVGSLSNTNYPTIGRGSDAIFDEFRLSSSLSDQDNITLGYNNQNTPSSFISVDTEVKGDQTDPENPETFTAYDSSGKNSELESENWYGHDNPYFEWGAGSDTQAGVAGYFVYFGTTIDANPVTVGAYQTGTSFTSSTTLTSGASHYLRIVTRDNAGNDSEPVTKFIYNYDGTAPEPPIYINVSPAGCSTQSTFTFTWDAATDTGGSQFSHYEYKKGSTGSIVNIGNVLTQSATPYQEGDNIFYIRSVDNAGNISSWQTAVFCATAVVSIVDGPSVVVGPSSMNVSWTSSKQTTGYVKVYQENTYVSEQGHTQYTQSHSVKVVGLEPEKTYRYQLVWTDSGGNLGESDWYTTTTSSAPSVKNFSVQLINPSTVIASWATSEASTASLQYGESAVSDNTIDIAGSATSFSKELSSLKGGTAYQIRVVARSSDDYPFYYTTSFTTPPLPLIESLEFESDTSQASPSLNVSWETNVDTTSTIFYREKGSSSYKETSSSDKARNHKITISNLADSTTYEVYAQGIDDYGNTARSTVNTVDTPYDSRPPTISDVVIEASNVGVGKENDAQIAVSWKTDEPSSSKVEFGEGVSGEDYTQSTTEDPTQTNSHLVIVSGLKDSTPYHLRVCSKDKGDNQTCSDDSTVIPGEVQKSILSLILNTLQKAFGWLENII</sequence>
<feature type="compositionally biased region" description="Polar residues" evidence="2">
    <location>
        <begin position="799"/>
        <end position="809"/>
    </location>
</feature>
<accession>A0A1V5SFD8</accession>
<dbReference type="Gene3D" id="2.60.40.380">
    <property type="entry name" value="Purple acid phosphatase-like, N-terminal"/>
    <property type="match status" value="1"/>
</dbReference>
<feature type="domain" description="Fibronectin type-III" evidence="3">
    <location>
        <begin position="653"/>
        <end position="749"/>
    </location>
</feature>
<evidence type="ECO:0000259" key="3">
    <source>
        <dbReference type="PROSITE" id="PS50853"/>
    </source>
</evidence>
<dbReference type="InterPro" id="IPR013320">
    <property type="entry name" value="ConA-like_dom_sf"/>
</dbReference>
<dbReference type="PROSITE" id="PS50853">
    <property type="entry name" value="FN3"/>
    <property type="match status" value="2"/>
</dbReference>
<feature type="domain" description="Fibronectin type-III" evidence="3">
    <location>
        <begin position="476"/>
        <end position="566"/>
    </location>
</feature>
<protein>
    <submittedName>
        <fullName evidence="4">Exoglucanase B</fullName>
        <ecNumber evidence="4">3.2.1.91</ecNumber>
    </submittedName>
</protein>
<dbReference type="SUPFAM" id="SSF49265">
    <property type="entry name" value="Fibronectin type III"/>
    <property type="match status" value="2"/>
</dbReference>
<dbReference type="Pfam" id="PF13385">
    <property type="entry name" value="Laminin_G_3"/>
    <property type="match status" value="1"/>
</dbReference>
<name>A0A1V5SFD8_9BACT</name>
<dbReference type="InterPro" id="IPR036116">
    <property type="entry name" value="FN3_sf"/>
</dbReference>
<evidence type="ECO:0000256" key="2">
    <source>
        <dbReference type="SAM" id="MobiDB-lite"/>
    </source>
</evidence>
<keyword evidence="4" id="KW-0378">Hydrolase</keyword>
<dbReference type="SMART" id="SM00060">
    <property type="entry name" value="FN3"/>
    <property type="match status" value="5"/>
</dbReference>
<dbReference type="InterPro" id="IPR013783">
    <property type="entry name" value="Ig-like_fold"/>
</dbReference>
<dbReference type="PANTHER" id="PTHR44103:SF1">
    <property type="entry name" value="PROPROTEIN CONVERTASE P"/>
    <property type="match status" value="1"/>
</dbReference>
<dbReference type="InterPro" id="IPR003961">
    <property type="entry name" value="FN3_dom"/>
</dbReference>
<dbReference type="PANTHER" id="PTHR44103">
    <property type="entry name" value="PROPROTEIN CONVERTASE P"/>
    <property type="match status" value="1"/>
</dbReference>
<dbReference type="CDD" id="cd00063">
    <property type="entry name" value="FN3"/>
    <property type="match status" value="1"/>
</dbReference>
<evidence type="ECO:0000256" key="1">
    <source>
        <dbReference type="ARBA" id="ARBA00022729"/>
    </source>
</evidence>
<feature type="compositionally biased region" description="Polar residues" evidence="2">
    <location>
        <begin position="277"/>
        <end position="287"/>
    </location>
</feature>
<dbReference type="InterPro" id="IPR028994">
    <property type="entry name" value="Integrin_alpha_N"/>
</dbReference>